<keyword evidence="1" id="KW-0175">Coiled coil</keyword>
<evidence type="ECO:0000313" key="3">
    <source>
        <dbReference type="Proteomes" id="UP000178735"/>
    </source>
</evidence>
<accession>A0A1F7WME1</accession>
<dbReference type="Proteomes" id="UP000178735">
    <property type="component" value="Unassembled WGS sequence"/>
</dbReference>
<dbReference type="EMBL" id="MGFH01000161">
    <property type="protein sequence ID" value="OGM03559.1"/>
    <property type="molecule type" value="Genomic_DNA"/>
</dbReference>
<sequence length="105" mass="12220">MDDFSAKIMDNALNFAFMTKDTAEKIFGEFVKAGKVSKEEGQKLMEEFVKKFEAEAANLNHKMKAEIKKVIEEFGFVDAKKYEDLNARVTRLETYINELHKKFKD</sequence>
<dbReference type="AlphaFoldDB" id="A0A1F7WME1"/>
<feature type="coiled-coil region" evidence="1">
    <location>
        <begin position="49"/>
        <end position="102"/>
    </location>
</feature>
<comment type="caution">
    <text evidence="2">The sequence shown here is derived from an EMBL/GenBank/DDBJ whole genome shotgun (WGS) entry which is preliminary data.</text>
</comment>
<organism evidence="2 3">
    <name type="scientific">Candidatus Wallbacteria bacterium GWC2_49_35</name>
    <dbReference type="NCBI Taxonomy" id="1817813"/>
    <lineage>
        <taxon>Bacteria</taxon>
        <taxon>Candidatus Walliibacteriota</taxon>
    </lineage>
</organism>
<evidence type="ECO:0000313" key="2">
    <source>
        <dbReference type="EMBL" id="OGM03559.1"/>
    </source>
</evidence>
<evidence type="ECO:0000256" key="1">
    <source>
        <dbReference type="SAM" id="Coils"/>
    </source>
</evidence>
<name>A0A1F7WME1_9BACT</name>
<evidence type="ECO:0008006" key="4">
    <source>
        <dbReference type="Google" id="ProtNLM"/>
    </source>
</evidence>
<dbReference type="STRING" id="1817813.A2008_02865"/>
<protein>
    <recommendedName>
        <fullName evidence="4">Poly(3-hydroxyalkanoate) polymerase subunit PhaE</fullName>
    </recommendedName>
</protein>
<reference evidence="2 3" key="1">
    <citation type="journal article" date="2016" name="Nat. Commun.">
        <title>Thousands of microbial genomes shed light on interconnected biogeochemical processes in an aquifer system.</title>
        <authorList>
            <person name="Anantharaman K."/>
            <person name="Brown C.T."/>
            <person name="Hug L.A."/>
            <person name="Sharon I."/>
            <person name="Castelle C.J."/>
            <person name="Probst A.J."/>
            <person name="Thomas B.C."/>
            <person name="Singh A."/>
            <person name="Wilkins M.J."/>
            <person name="Karaoz U."/>
            <person name="Brodie E.L."/>
            <person name="Williams K.H."/>
            <person name="Hubbard S.S."/>
            <person name="Banfield J.F."/>
        </authorList>
    </citation>
    <scope>NUCLEOTIDE SEQUENCE [LARGE SCALE GENOMIC DNA]</scope>
</reference>
<proteinExistence type="predicted"/>
<gene>
    <name evidence="2" type="ORF">A2008_02865</name>
</gene>